<evidence type="ECO:0000313" key="4">
    <source>
        <dbReference type="Proteomes" id="UP000465035"/>
    </source>
</evidence>
<evidence type="ECO:0000259" key="1">
    <source>
        <dbReference type="Pfam" id="PF00549"/>
    </source>
</evidence>
<dbReference type="Pfam" id="PF00549">
    <property type="entry name" value="Ligase_CoA"/>
    <property type="match status" value="1"/>
</dbReference>
<dbReference type="PANTHER" id="PTHR11117">
    <property type="entry name" value="SUCCINYL-COA LIGASE SUBUNIT ALPHA"/>
    <property type="match status" value="1"/>
</dbReference>
<dbReference type="SUPFAM" id="SSF52210">
    <property type="entry name" value="Succinyl-CoA synthetase domains"/>
    <property type="match status" value="2"/>
</dbReference>
<dbReference type="Proteomes" id="UP000465035">
    <property type="component" value="Chromosome"/>
</dbReference>
<dbReference type="GO" id="GO:0009361">
    <property type="term" value="C:succinate-CoA ligase complex (ADP-forming)"/>
    <property type="evidence" value="ECO:0007669"/>
    <property type="project" value="TreeGrafter"/>
</dbReference>
<dbReference type="Gene3D" id="3.90.1700.10">
    <property type="entry name" value="v583 domain like"/>
    <property type="match status" value="1"/>
</dbReference>
<dbReference type="NCBIfam" id="NF004760">
    <property type="entry name" value="PRK06091.1"/>
    <property type="match status" value="1"/>
</dbReference>
<dbReference type="PANTHER" id="PTHR11117:SF24">
    <property type="entry name" value="PROTEIN FDRA"/>
    <property type="match status" value="1"/>
</dbReference>
<dbReference type="GO" id="GO:0004775">
    <property type="term" value="F:succinate-CoA ligase (ADP-forming) activity"/>
    <property type="evidence" value="ECO:0007669"/>
    <property type="project" value="TreeGrafter"/>
</dbReference>
<feature type="domain" description="ATP-citrate synthase/succinyl-CoA ligase C-terminal" evidence="1">
    <location>
        <begin position="344"/>
        <end position="493"/>
    </location>
</feature>
<feature type="domain" description="CoA-binding" evidence="2">
    <location>
        <begin position="192"/>
        <end position="286"/>
    </location>
</feature>
<dbReference type="EMBL" id="CP047121">
    <property type="protein sequence ID" value="QHB50959.1"/>
    <property type="molecule type" value="Genomic_DNA"/>
</dbReference>
<dbReference type="Pfam" id="PF06545">
    <property type="entry name" value="AllG"/>
    <property type="match status" value="1"/>
</dbReference>
<dbReference type="GO" id="GO:0005829">
    <property type="term" value="C:cytosol"/>
    <property type="evidence" value="ECO:0007669"/>
    <property type="project" value="TreeGrafter"/>
</dbReference>
<dbReference type="Pfam" id="PF02629">
    <property type="entry name" value="CoA_binding"/>
    <property type="match status" value="1"/>
</dbReference>
<organism evidence="3 4">
    <name type="scientific">Lentilactobacillus hilgardii</name>
    <name type="common">Lactobacillus hilgardii</name>
    <dbReference type="NCBI Taxonomy" id="1588"/>
    <lineage>
        <taxon>Bacteria</taxon>
        <taxon>Bacillati</taxon>
        <taxon>Bacillota</taxon>
        <taxon>Bacilli</taxon>
        <taxon>Lactobacillales</taxon>
        <taxon>Lactobacillaceae</taxon>
        <taxon>Lentilactobacillus</taxon>
    </lineage>
</organism>
<dbReference type="InterPro" id="IPR003781">
    <property type="entry name" value="CoA-bd"/>
</dbReference>
<dbReference type="RefSeq" id="WP_080544193.1">
    <property type="nucleotide sequence ID" value="NZ_CABKOL010000106.1"/>
</dbReference>
<dbReference type="Gene3D" id="3.40.50.720">
    <property type="entry name" value="NAD(P)-binding Rossmann-like Domain"/>
    <property type="match status" value="1"/>
</dbReference>
<dbReference type="InterPro" id="IPR016102">
    <property type="entry name" value="Succinyl-CoA_synth-like"/>
</dbReference>
<dbReference type="InterPro" id="IPR005811">
    <property type="entry name" value="SUCC_ACL_C"/>
</dbReference>
<gene>
    <name evidence="3" type="primary">fdrA</name>
    <name evidence="3" type="ORF">GQR93_01325</name>
</gene>
<sequence>MLYTVIRKNSYQDSINLMLLTKNISSMPGVKEVQVMMGTDANKDIFDEAGLLTDEAKSAEPNDMMIVLDADKKDVMDDVLKQIDKFLNDLSVKSDDSDSDSKKVTNWDDAMKSIPDANLAVISVPGLYAADEIDNALDHNLNAFVFSDNVSLEDESRLKKKAHKKGLLVMGPDCGTGIISNVPLAFTNVVRSGNIGLVGASGTGIQEVTSMIERLGGGVTHAIGTGGRDLSDSVGAITMEDAIAGLAHHDPTEVIGIISKPPAKEVRDDVVSLLHSIDKPVVAIFLGEKPDHHEDSVYLAHTLEETAKIAMDLADNKPVKDNYYSKKPLADADPKLEGKHIIGLYSGGTLAYEAGMLVSEALNLGGIISEDGYVLKAKGNEVLDLGDDIYTQGRPHPMIDPRIRIEKISEYANDPKTGVILLDDVLGYGTDDTMAESLADAVNNVSRKHPRIKFVATVVGTRDDPQDYDAARKTLQDAGIIVLDSNAQAVRYALNLIGKDLNEPDKKVVNYTGGTREVPTPSESVLDLLYTKPRVVNVGLSEFLDPVIKFGGTGVQFDWKPVAGGNPKLIKIIKKVKALQNRDQENAKIVDAYKKAAPFLVDVVPAGTVISELKGHTLLHAGPPIEYNEMTEPMQGGCIGAILFEGWADNEDDARQMLESGDVKFLCNHDVNAVGPMGGITSAHMAVLVIKNALKGNDAYCTMNEGIGKVLRFGAYSEEVITRLKWMANVLAPTLSAALKKLDGGLNVNVMMAKAITMGDEFHQRNIAATLVFLKEVAPLIVSLNISEKDKQDVIQFLADTDQFFLSIMMATGKSMVDAARTYKHGTVVTTMTRNGKDFGIRISGLGDQWFTAPVNTPQGLFFTGFSQKDANPDIGDSAIAETVGFGGMAMIAAPGVTRFVGAGGFKDAQKISNEMAKITLDRNPNFTIPTWDYQGTAIGIDIVKVVETGITPIINTGIASKVAGVGQVGAGTVHAPLACFEKALIAYANNMGLLEDDDATLLEKELVKE</sequence>
<dbReference type="InterPro" id="IPR024033">
    <property type="entry name" value="OXTCase_su_AllG_h-dom"/>
</dbReference>
<reference evidence="3 4" key="1">
    <citation type="submission" date="2019-12" db="EMBL/GenBank/DDBJ databases">
        <title>Lactobacillus hilgardii FLUB.</title>
        <authorList>
            <person name="Gustaw K."/>
        </authorList>
    </citation>
    <scope>NUCLEOTIDE SEQUENCE [LARGE SCALE GENOMIC DNA]</scope>
    <source>
        <strain evidence="3 4">FLUB</strain>
    </source>
</reference>
<name>A0A6P1E355_LENHI</name>
<dbReference type="AlphaFoldDB" id="A0A6P1E355"/>
<dbReference type="GeneID" id="69056993"/>
<accession>A0A6P1E355</accession>
<dbReference type="Gene3D" id="3.40.50.261">
    <property type="entry name" value="Succinyl-CoA synthetase domains"/>
    <property type="match status" value="2"/>
</dbReference>
<dbReference type="GO" id="GO:0004776">
    <property type="term" value="F:succinate-CoA ligase (GDP-forming) activity"/>
    <property type="evidence" value="ECO:0007669"/>
    <property type="project" value="TreeGrafter"/>
</dbReference>
<proteinExistence type="predicted"/>
<dbReference type="GO" id="GO:0006099">
    <property type="term" value="P:tricarboxylic acid cycle"/>
    <property type="evidence" value="ECO:0007669"/>
    <property type="project" value="TreeGrafter"/>
</dbReference>
<dbReference type="Gene3D" id="3.90.1710.10">
    <property type="entry name" value="Enterococcus faecalis V583 domain"/>
    <property type="match status" value="1"/>
</dbReference>
<dbReference type="Gene3D" id="1.10.10.660">
    <property type="entry name" value="conserved protein of unknown function from Enterococcus faecalis V583"/>
    <property type="match status" value="1"/>
</dbReference>
<dbReference type="InterPro" id="IPR009499">
    <property type="entry name" value="AllG-like"/>
</dbReference>
<dbReference type="SMR" id="A0A6P1E355"/>
<evidence type="ECO:0000259" key="2">
    <source>
        <dbReference type="Pfam" id="PF02629"/>
    </source>
</evidence>
<evidence type="ECO:0000313" key="3">
    <source>
        <dbReference type="EMBL" id="QHB50959.1"/>
    </source>
</evidence>
<protein>
    <submittedName>
        <fullName evidence="3">Acyl-CoA synthetase FdrA</fullName>
    </submittedName>
</protein>